<dbReference type="InterPro" id="IPR038247">
    <property type="entry name" value="Jag_N_dom_sf"/>
</dbReference>
<comment type="subcellular location">
    <subcellularLocation>
        <location evidence="6">Cytoplasm</location>
    </subcellularLocation>
</comment>
<evidence type="ECO:0000256" key="3">
    <source>
        <dbReference type="ARBA" id="ARBA00022960"/>
    </source>
</evidence>
<accession>A0A7C1FR68</accession>
<keyword evidence="5 6" id="KW-0961">Cell wall biogenesis/degradation</keyword>
<dbReference type="AlphaFoldDB" id="A0A7C1FR68"/>
<dbReference type="InterPro" id="IPR039247">
    <property type="entry name" value="KhpB"/>
</dbReference>
<sequence length="291" mass="32276">MAEPQIFTGKNVEEAIAEGLRVLGLNLAEAEIEIISRGSRGIFGLGSEPAQVRIKPRRMNAAPPLETTVIPAPPSAEEAKPDNLVHQPAAKLDASPVSPSIDTSVAAFLPEEAEEEEKGEPAEATELPTAEEEEQLAQLASELLGNVVRLMGFEARVVAEWHEPDADNDQRYLLLNLHGKDLAPLIGRRGETLNNLQYLVRLMVNQRLHRWKNIVVDVEGYRRRRMEHLAQLALRSAQQVAQTGRALALEPMPASERRIIHLTLRDHPDVITESSGEGERRKVQILPRKQA</sequence>
<dbReference type="NCBIfam" id="NF041568">
    <property type="entry name" value="Jag_EloR"/>
    <property type="match status" value="1"/>
</dbReference>
<proteinExistence type="inferred from homology"/>
<keyword evidence="2 6" id="KW-0694">RNA-binding</keyword>
<comment type="domain">
    <text evidence="6">Has an N-terminal Jag-N domain and 2 RNA-binding domains (KH and R3H).</text>
</comment>
<dbReference type="GO" id="GO:0071555">
    <property type="term" value="P:cell wall organization"/>
    <property type="evidence" value="ECO:0007669"/>
    <property type="project" value="UniProtKB-KW"/>
</dbReference>
<reference evidence="9" key="1">
    <citation type="journal article" date="2020" name="mSystems">
        <title>Genome- and Community-Level Interaction Insights into Carbon Utilization and Element Cycling Functions of Hydrothermarchaeota in Hydrothermal Sediment.</title>
        <authorList>
            <person name="Zhou Z."/>
            <person name="Liu Y."/>
            <person name="Xu W."/>
            <person name="Pan J."/>
            <person name="Luo Z.H."/>
            <person name="Li M."/>
        </authorList>
    </citation>
    <scope>NUCLEOTIDE SEQUENCE [LARGE SCALE GENOMIC DNA]</scope>
    <source>
        <strain evidence="9">SpSt-289</strain>
    </source>
</reference>
<keyword evidence="4 6" id="KW-0143">Chaperone</keyword>
<feature type="domain" description="R3H" evidence="8">
    <location>
        <begin position="223"/>
        <end position="289"/>
    </location>
</feature>
<dbReference type="Gene3D" id="3.30.300.20">
    <property type="match status" value="1"/>
</dbReference>
<name>A0A7C1FR68_9CHLR</name>
<dbReference type="SMART" id="SM00393">
    <property type="entry name" value="R3H"/>
    <property type="match status" value="1"/>
</dbReference>
<dbReference type="InterPro" id="IPR001374">
    <property type="entry name" value="R3H_dom"/>
</dbReference>
<dbReference type="PANTHER" id="PTHR35800:SF1">
    <property type="entry name" value="RNA-BINDING PROTEIN KHPB"/>
    <property type="match status" value="1"/>
</dbReference>
<comment type="similarity">
    <text evidence="6">Belongs to the KhpB RNA-binding protein family.</text>
</comment>
<dbReference type="InterPro" id="IPR015946">
    <property type="entry name" value="KH_dom-like_a/b"/>
</dbReference>
<evidence type="ECO:0000256" key="5">
    <source>
        <dbReference type="ARBA" id="ARBA00023316"/>
    </source>
</evidence>
<evidence type="ECO:0000313" key="9">
    <source>
        <dbReference type="EMBL" id="HDX30495.1"/>
    </source>
</evidence>
<keyword evidence="3 6" id="KW-0133">Cell shape</keyword>
<evidence type="ECO:0000256" key="2">
    <source>
        <dbReference type="ARBA" id="ARBA00022884"/>
    </source>
</evidence>
<dbReference type="GO" id="GO:0009252">
    <property type="term" value="P:peptidoglycan biosynthetic process"/>
    <property type="evidence" value="ECO:0007669"/>
    <property type="project" value="UniProtKB-UniRule"/>
</dbReference>
<gene>
    <name evidence="6" type="primary">khpB</name>
    <name evidence="6" type="synonym">eloR</name>
    <name evidence="9" type="ORF">ENQ20_03265</name>
</gene>
<feature type="region of interest" description="Disordered" evidence="7">
    <location>
        <begin position="111"/>
        <end position="131"/>
    </location>
</feature>
<dbReference type="GO" id="GO:0003723">
    <property type="term" value="F:RNA binding"/>
    <property type="evidence" value="ECO:0007669"/>
    <property type="project" value="UniProtKB-UniRule"/>
</dbReference>
<dbReference type="InterPro" id="IPR032782">
    <property type="entry name" value="KhpB_N"/>
</dbReference>
<protein>
    <recommendedName>
        <fullName evidence="6">RNA-binding protein KhpB</fullName>
    </recommendedName>
    <alternativeName>
        <fullName evidence="6">RNA-binding protein EloR</fullName>
    </alternativeName>
</protein>
<evidence type="ECO:0000256" key="6">
    <source>
        <dbReference type="HAMAP-Rule" id="MF_00867"/>
    </source>
</evidence>
<evidence type="ECO:0000256" key="4">
    <source>
        <dbReference type="ARBA" id="ARBA00023186"/>
    </source>
</evidence>
<dbReference type="Pfam" id="PF01424">
    <property type="entry name" value="R3H"/>
    <property type="match status" value="1"/>
</dbReference>
<comment type="caution">
    <text evidence="6">Lacks conserved residue(s) required for the propagation of feature annotation.</text>
</comment>
<evidence type="ECO:0000256" key="7">
    <source>
        <dbReference type="SAM" id="MobiDB-lite"/>
    </source>
</evidence>
<dbReference type="HAMAP" id="MF_00867">
    <property type="entry name" value="KhpB"/>
    <property type="match status" value="1"/>
</dbReference>
<dbReference type="SUPFAM" id="SSF82708">
    <property type="entry name" value="R3H domain"/>
    <property type="match status" value="1"/>
</dbReference>
<comment type="caution">
    <text evidence="9">The sequence shown here is derived from an EMBL/GenBank/DDBJ whole genome shotgun (WGS) entry which is preliminary data.</text>
</comment>
<feature type="region of interest" description="Disordered" evidence="7">
    <location>
        <begin position="271"/>
        <end position="291"/>
    </location>
</feature>
<dbReference type="GO" id="GO:0005737">
    <property type="term" value="C:cytoplasm"/>
    <property type="evidence" value="ECO:0007669"/>
    <property type="project" value="UniProtKB-SubCell"/>
</dbReference>
<comment type="subunit">
    <text evidence="6">Forms a complex with KhpA.</text>
</comment>
<dbReference type="Pfam" id="PF13083">
    <property type="entry name" value="KH_KhpA-B"/>
    <property type="match status" value="1"/>
</dbReference>
<dbReference type="InterPro" id="IPR038008">
    <property type="entry name" value="Jag_KH"/>
</dbReference>
<dbReference type="Pfam" id="PF14804">
    <property type="entry name" value="Jag_N"/>
    <property type="match status" value="1"/>
</dbReference>
<organism evidence="9">
    <name type="scientific">Caldilinea aerophila</name>
    <dbReference type="NCBI Taxonomy" id="133453"/>
    <lineage>
        <taxon>Bacteria</taxon>
        <taxon>Bacillati</taxon>
        <taxon>Chloroflexota</taxon>
        <taxon>Caldilineae</taxon>
        <taxon>Caldilineales</taxon>
        <taxon>Caldilineaceae</taxon>
        <taxon>Caldilinea</taxon>
    </lineage>
</organism>
<dbReference type="InterPro" id="IPR036867">
    <property type="entry name" value="R3H_dom_sf"/>
</dbReference>
<evidence type="ECO:0000259" key="8">
    <source>
        <dbReference type="PROSITE" id="PS51061"/>
    </source>
</evidence>
<dbReference type="GO" id="GO:0008360">
    <property type="term" value="P:regulation of cell shape"/>
    <property type="evidence" value="ECO:0007669"/>
    <property type="project" value="UniProtKB-KW"/>
</dbReference>
<dbReference type="InterPro" id="IPR034079">
    <property type="entry name" value="R3H_KhpB"/>
</dbReference>
<comment type="function">
    <text evidence="6">A probable RNA chaperone. Forms a complex with KhpA which binds to cellular RNA and controls its expression. Plays a role in peptidoglycan (PG) homeostasis and cell length regulation.</text>
</comment>
<dbReference type="CDD" id="cd02414">
    <property type="entry name" value="KH-II_Jag"/>
    <property type="match status" value="1"/>
</dbReference>
<dbReference type="PROSITE" id="PS51061">
    <property type="entry name" value="R3H"/>
    <property type="match status" value="1"/>
</dbReference>
<dbReference type="EMBL" id="DSMG01000041">
    <property type="protein sequence ID" value="HDX30495.1"/>
    <property type="molecule type" value="Genomic_DNA"/>
</dbReference>
<dbReference type="CDD" id="cd02644">
    <property type="entry name" value="R3H_jag"/>
    <property type="match status" value="1"/>
</dbReference>
<dbReference type="PANTHER" id="PTHR35800">
    <property type="entry name" value="PROTEIN JAG"/>
    <property type="match status" value="1"/>
</dbReference>
<keyword evidence="1 6" id="KW-0963">Cytoplasm</keyword>
<dbReference type="SMART" id="SM01245">
    <property type="entry name" value="Jag_N"/>
    <property type="match status" value="1"/>
</dbReference>
<evidence type="ECO:0000256" key="1">
    <source>
        <dbReference type="ARBA" id="ARBA00022490"/>
    </source>
</evidence>
<dbReference type="Gene3D" id="3.30.30.80">
    <property type="entry name" value="probable RNA-binding protein from clostridium symbiosum atcc 14940"/>
    <property type="match status" value="1"/>
</dbReference>
<dbReference type="Gene3D" id="3.30.1370.50">
    <property type="entry name" value="R3H-like domain"/>
    <property type="match status" value="1"/>
</dbReference>